<keyword evidence="2" id="KW-1185">Reference proteome</keyword>
<dbReference type="Proteomes" id="UP000277204">
    <property type="component" value="Unassembled WGS sequence"/>
</dbReference>
<name>A0A183LRC7_9TREM</name>
<protein>
    <submittedName>
        <fullName evidence="1">Uncharacterized protein</fullName>
    </submittedName>
</protein>
<gene>
    <name evidence="1" type="ORF">SMRZ_LOCUS6352</name>
</gene>
<organism evidence="1 2">
    <name type="scientific">Schistosoma margrebowiei</name>
    <dbReference type="NCBI Taxonomy" id="48269"/>
    <lineage>
        <taxon>Eukaryota</taxon>
        <taxon>Metazoa</taxon>
        <taxon>Spiralia</taxon>
        <taxon>Lophotrochozoa</taxon>
        <taxon>Platyhelminthes</taxon>
        <taxon>Trematoda</taxon>
        <taxon>Digenea</taxon>
        <taxon>Strigeidida</taxon>
        <taxon>Schistosomatoidea</taxon>
        <taxon>Schistosomatidae</taxon>
        <taxon>Schistosoma</taxon>
    </lineage>
</organism>
<proteinExistence type="predicted"/>
<evidence type="ECO:0000313" key="1">
    <source>
        <dbReference type="EMBL" id="VDO70673.1"/>
    </source>
</evidence>
<reference evidence="1 2" key="1">
    <citation type="submission" date="2018-11" db="EMBL/GenBank/DDBJ databases">
        <authorList>
            <consortium name="Pathogen Informatics"/>
        </authorList>
    </citation>
    <scope>NUCLEOTIDE SEQUENCE [LARGE SCALE GENOMIC DNA]</scope>
    <source>
        <strain evidence="1 2">Zambia</strain>
    </source>
</reference>
<evidence type="ECO:0000313" key="2">
    <source>
        <dbReference type="Proteomes" id="UP000277204"/>
    </source>
</evidence>
<dbReference type="EMBL" id="UZAI01002350">
    <property type="protein sequence ID" value="VDO70673.1"/>
    <property type="molecule type" value="Genomic_DNA"/>
</dbReference>
<accession>A0A183LRC7</accession>
<dbReference type="AlphaFoldDB" id="A0A183LRC7"/>
<sequence>MGDERTRRGADIASDHHQPVVAKMKPKLKKHWTAGETAVQRFNTGFLRDTNKLNEFKITLNNRFQALRDLVKEEETTMQDNWKEVKEALTSTCQEVLGREKHHHKE</sequence>